<name>A0A7K3W5V0_9ACTN</name>
<reference evidence="3 4" key="1">
    <citation type="submission" date="2020-02" db="EMBL/GenBank/DDBJ databases">
        <title>Geodermatophilus sabuli CPCC 205279 I12A-02694.</title>
        <authorList>
            <person name="Jiang Z."/>
        </authorList>
    </citation>
    <scope>NUCLEOTIDE SEQUENCE [LARGE SCALE GENOMIC DNA]</scope>
    <source>
        <strain evidence="3 4">I12A-02694</strain>
    </source>
</reference>
<proteinExistence type="predicted"/>
<protein>
    <recommendedName>
        <fullName evidence="5">Lipoprotein</fullName>
    </recommendedName>
</protein>
<evidence type="ECO:0000256" key="2">
    <source>
        <dbReference type="SAM" id="SignalP"/>
    </source>
</evidence>
<comment type="caution">
    <text evidence="3">The sequence shown here is derived from an EMBL/GenBank/DDBJ whole genome shotgun (WGS) entry which is preliminary data.</text>
</comment>
<accession>A0A7K3W5V0</accession>
<dbReference type="PROSITE" id="PS51257">
    <property type="entry name" value="PROKAR_LIPOPROTEIN"/>
    <property type="match status" value="1"/>
</dbReference>
<evidence type="ECO:0000313" key="4">
    <source>
        <dbReference type="Proteomes" id="UP000470246"/>
    </source>
</evidence>
<dbReference type="Proteomes" id="UP000470246">
    <property type="component" value="Unassembled WGS sequence"/>
</dbReference>
<dbReference type="RefSeq" id="WP_163483116.1">
    <property type="nucleotide sequence ID" value="NZ_JAAGWF010000020.1"/>
</dbReference>
<dbReference type="AlphaFoldDB" id="A0A7K3W5V0"/>
<keyword evidence="4" id="KW-1185">Reference proteome</keyword>
<feature type="compositionally biased region" description="Low complexity" evidence="1">
    <location>
        <begin position="33"/>
        <end position="60"/>
    </location>
</feature>
<feature type="chain" id="PRO_5039327148" description="Lipoprotein" evidence="2">
    <location>
        <begin position="26"/>
        <end position="174"/>
    </location>
</feature>
<evidence type="ECO:0000256" key="1">
    <source>
        <dbReference type="SAM" id="MobiDB-lite"/>
    </source>
</evidence>
<dbReference type="EMBL" id="JAAGWF010000020">
    <property type="protein sequence ID" value="NEK59743.1"/>
    <property type="molecule type" value="Genomic_DNA"/>
</dbReference>
<feature type="signal peptide" evidence="2">
    <location>
        <begin position="1"/>
        <end position="25"/>
    </location>
</feature>
<evidence type="ECO:0000313" key="3">
    <source>
        <dbReference type="EMBL" id="NEK59743.1"/>
    </source>
</evidence>
<keyword evidence="2" id="KW-0732">Signal</keyword>
<organism evidence="3 4">
    <name type="scientific">Geodermatophilus sabuli</name>
    <dbReference type="NCBI Taxonomy" id="1564158"/>
    <lineage>
        <taxon>Bacteria</taxon>
        <taxon>Bacillati</taxon>
        <taxon>Actinomycetota</taxon>
        <taxon>Actinomycetes</taxon>
        <taxon>Geodermatophilales</taxon>
        <taxon>Geodermatophilaceae</taxon>
        <taxon>Geodermatophilus</taxon>
    </lineage>
</organism>
<gene>
    <name evidence="3" type="ORF">GCU56_17960</name>
</gene>
<evidence type="ECO:0008006" key="5">
    <source>
        <dbReference type="Google" id="ProtNLM"/>
    </source>
</evidence>
<feature type="region of interest" description="Disordered" evidence="1">
    <location>
        <begin position="27"/>
        <end position="60"/>
    </location>
</feature>
<sequence>MRSPVRLFRSAVAGAAAVVVLTACGGSGDEDPAASSSASSSGSSSASSSAPSSTPAPDPAAAEFCTQVSAAFQELSTTLGTATPTEVAGRLPEVVATLESVQAPADIAPDWNALIDGLRQLATTAGSLDLTTPEGQQQFSDAEAQLTAQLGTAQTNLTSYVVANCSLAVPTPTG</sequence>